<keyword evidence="3" id="KW-1185">Reference proteome</keyword>
<evidence type="ECO:0000256" key="1">
    <source>
        <dbReference type="SAM" id="SignalP"/>
    </source>
</evidence>
<sequence>MTKTLLQGTALTSLVIFGLGLPASAQDAGTLGKEAAERAHQRPPAYSPYVGRDFPARPFFGDTHLHTAFSMDAGAFGARLGPMDAYRFAKGEEVVSSTGQPAKLSRPLDFLVVADHSDNMGFFPDLFAGKPDVVSDPTGRKWYDMIQSGKGGDAAVEIIVAFSHGTFPKDLMYFPGTRPYASAWQQTIAAAEQHNEPGRFTAFIGFEWTSNTDGNNLHRNVIFRDNGDKASQVEPFTVYPPYGSDNPADLWKWMEAYEEKTGGNVLAIAHNGNLSNGLMFPVVEAFGKKLDRDYAETRAKWERLYEATQTKGDSEAHPFLSPNDEFASFERWDKGNLDGSVAKTKEMLEFEYARSAYKNGLKLERELGTNPYKFGLVGSSDAHNSLAAMEEDNFFGKTVPQEPSPHRISSTFIDNPKTGVKVMDWEVSASGYAAVWAKENTRESLWDAMQRKETYATTGPRMIVRFFGGWDFEPSDTENRMPAGIGYAKGVPMGGELGEAPEGKSPTFLVAALKDPIGANLDRYQIVKGWLDKDGKLHEKVYDVAWSGHRKPGADDKLPAVGDSVDLANATWTNTIGAPELIAVWTDPEFDASESAFYYGRVIEIPTPRWTAYDAKRFGLKPPPEATMTLQERAYTSPIWYTPKP</sequence>
<accession>A0ABS4R570</accession>
<proteinExistence type="predicted"/>
<dbReference type="InterPro" id="IPR022028">
    <property type="entry name" value="DUF3604"/>
</dbReference>
<dbReference type="RefSeq" id="WP_209602781.1">
    <property type="nucleotide sequence ID" value="NZ_JAGILA010000004.1"/>
</dbReference>
<feature type="chain" id="PRO_5045992691" description="DUF3604 domain-containing protein" evidence="1">
    <location>
        <begin position="26"/>
        <end position="645"/>
    </location>
</feature>
<keyword evidence="1" id="KW-0732">Signal</keyword>
<organism evidence="2 3">
    <name type="scientific">Sinorhizobium kostiense</name>
    <dbReference type="NCBI Taxonomy" id="76747"/>
    <lineage>
        <taxon>Bacteria</taxon>
        <taxon>Pseudomonadati</taxon>
        <taxon>Pseudomonadota</taxon>
        <taxon>Alphaproteobacteria</taxon>
        <taxon>Hyphomicrobiales</taxon>
        <taxon>Rhizobiaceae</taxon>
        <taxon>Sinorhizobium/Ensifer group</taxon>
        <taxon>Sinorhizobium</taxon>
    </lineage>
</organism>
<evidence type="ECO:0008006" key="4">
    <source>
        <dbReference type="Google" id="ProtNLM"/>
    </source>
</evidence>
<dbReference type="Proteomes" id="UP000730739">
    <property type="component" value="Unassembled WGS sequence"/>
</dbReference>
<dbReference type="EMBL" id="JAGILA010000004">
    <property type="protein sequence ID" value="MBP2237017.1"/>
    <property type="molecule type" value="Genomic_DNA"/>
</dbReference>
<name>A0ABS4R570_9HYPH</name>
<reference evidence="2 3" key="1">
    <citation type="submission" date="2021-03" db="EMBL/GenBank/DDBJ databases">
        <title>Genomic Encyclopedia of Type Strains, Phase IV (KMG-IV): sequencing the most valuable type-strain genomes for metagenomic binning, comparative biology and taxonomic classification.</title>
        <authorList>
            <person name="Goeker M."/>
        </authorList>
    </citation>
    <scope>NUCLEOTIDE SEQUENCE [LARGE SCALE GENOMIC DNA]</scope>
    <source>
        <strain evidence="2 3">DSM 13372</strain>
    </source>
</reference>
<protein>
    <recommendedName>
        <fullName evidence="4">DUF3604 domain-containing protein</fullName>
    </recommendedName>
</protein>
<feature type="signal peptide" evidence="1">
    <location>
        <begin position="1"/>
        <end position="25"/>
    </location>
</feature>
<dbReference type="Pfam" id="PF12228">
    <property type="entry name" value="DUF3604"/>
    <property type="match status" value="1"/>
</dbReference>
<evidence type="ECO:0000313" key="3">
    <source>
        <dbReference type="Proteomes" id="UP000730739"/>
    </source>
</evidence>
<evidence type="ECO:0000313" key="2">
    <source>
        <dbReference type="EMBL" id="MBP2237017.1"/>
    </source>
</evidence>
<comment type="caution">
    <text evidence="2">The sequence shown here is derived from an EMBL/GenBank/DDBJ whole genome shotgun (WGS) entry which is preliminary data.</text>
</comment>
<gene>
    <name evidence="2" type="ORF">J2Z31_003531</name>
</gene>
<dbReference type="Gene3D" id="3.20.20.140">
    <property type="entry name" value="Metal-dependent hydrolases"/>
    <property type="match status" value="1"/>
</dbReference>